<keyword evidence="2" id="KW-1185">Reference proteome</keyword>
<name>A0A811V339_CERCA</name>
<evidence type="ECO:0000313" key="1">
    <source>
        <dbReference type="EMBL" id="CAD7005879.1"/>
    </source>
</evidence>
<sequence>MAKIFVEKSSAFRLGKWVDTNLDLFSIMHLPTPPARPKLGSACLFRTSAAACKIIVQLMQSNWQPFERTVEWTIEVFACLVCLPQPSCGKKSQSKQLQQAIVVMKFYFCVAATTSCYGMH</sequence>
<proteinExistence type="predicted"/>
<reference evidence="1" key="1">
    <citation type="submission" date="2020-11" db="EMBL/GenBank/DDBJ databases">
        <authorList>
            <person name="Whitehead M."/>
        </authorList>
    </citation>
    <scope>NUCLEOTIDE SEQUENCE</scope>
    <source>
        <strain evidence="1">EGII</strain>
    </source>
</reference>
<accession>A0A811V339</accession>
<gene>
    <name evidence="1" type="ORF">CCAP1982_LOCUS14221</name>
</gene>
<dbReference type="AlphaFoldDB" id="A0A811V339"/>
<organism evidence="1 2">
    <name type="scientific">Ceratitis capitata</name>
    <name type="common">Mediterranean fruit fly</name>
    <name type="synonym">Tephritis capitata</name>
    <dbReference type="NCBI Taxonomy" id="7213"/>
    <lineage>
        <taxon>Eukaryota</taxon>
        <taxon>Metazoa</taxon>
        <taxon>Ecdysozoa</taxon>
        <taxon>Arthropoda</taxon>
        <taxon>Hexapoda</taxon>
        <taxon>Insecta</taxon>
        <taxon>Pterygota</taxon>
        <taxon>Neoptera</taxon>
        <taxon>Endopterygota</taxon>
        <taxon>Diptera</taxon>
        <taxon>Brachycera</taxon>
        <taxon>Muscomorpha</taxon>
        <taxon>Tephritoidea</taxon>
        <taxon>Tephritidae</taxon>
        <taxon>Ceratitis</taxon>
        <taxon>Ceratitis</taxon>
    </lineage>
</organism>
<evidence type="ECO:0000313" key="2">
    <source>
        <dbReference type="Proteomes" id="UP000606786"/>
    </source>
</evidence>
<protein>
    <submittedName>
        <fullName evidence="1">(Mediterranean fruit fly) hypothetical protein</fullName>
    </submittedName>
</protein>
<dbReference type="Proteomes" id="UP000606786">
    <property type="component" value="Unassembled WGS sequence"/>
</dbReference>
<comment type="caution">
    <text evidence="1">The sequence shown here is derived from an EMBL/GenBank/DDBJ whole genome shotgun (WGS) entry which is preliminary data.</text>
</comment>
<dbReference type="EMBL" id="CAJHJT010000034">
    <property type="protein sequence ID" value="CAD7005879.1"/>
    <property type="molecule type" value="Genomic_DNA"/>
</dbReference>